<evidence type="ECO:0000256" key="5">
    <source>
        <dbReference type="ARBA" id="ARBA00023136"/>
    </source>
</evidence>
<keyword evidence="3 6" id="KW-0812">Transmembrane</keyword>
<evidence type="ECO:0000256" key="6">
    <source>
        <dbReference type="SAM" id="Phobius"/>
    </source>
</evidence>
<comment type="subcellular location">
    <subcellularLocation>
        <location evidence="1">Cell membrane</location>
        <topology evidence="1">Multi-pass membrane protein</topology>
    </subcellularLocation>
</comment>
<evidence type="ECO:0000256" key="4">
    <source>
        <dbReference type="ARBA" id="ARBA00022989"/>
    </source>
</evidence>
<feature type="transmembrane region" description="Helical" evidence="6">
    <location>
        <begin position="111"/>
        <end position="131"/>
    </location>
</feature>
<name>A0A947GB81_HYDSH</name>
<evidence type="ECO:0000256" key="2">
    <source>
        <dbReference type="ARBA" id="ARBA00022475"/>
    </source>
</evidence>
<dbReference type="EMBL" id="JAHHQF010000044">
    <property type="protein sequence ID" value="MBT9281874.1"/>
    <property type="molecule type" value="Genomic_DNA"/>
</dbReference>
<feature type="transmembrane region" description="Helical" evidence="6">
    <location>
        <begin position="161"/>
        <end position="185"/>
    </location>
</feature>
<dbReference type="AlphaFoldDB" id="A0A947GB81"/>
<feature type="transmembrane region" description="Helical" evidence="6">
    <location>
        <begin position="282"/>
        <end position="306"/>
    </location>
</feature>
<feature type="transmembrane region" description="Helical" evidence="6">
    <location>
        <begin position="85"/>
        <end position="104"/>
    </location>
</feature>
<sequence>MSRAIWFKGIGYGAVLALALLLPSLVDAYHLNLLTEVLIFGIFAMSLNLLTGYTGLVSLGHAAFFGVGAYAASLALIHLSTNLFLSLLFGVLFSLMLAAVVGFFSTRVHGFYFLMLTLAFSQMVYALAYRWSGLTGGDNGLAGVPKPSLPGGPVIGQPHQLFYLTLSVFVLVVIALSIFLSSPFGRALVGIRENEVRMQAVGYPTVLYKNIAFIVSGSLAGLAGSLYAYLNGFVSPKELYWTMSGEVLFMVLIGGAGTLFGPVLGAAFILLLKTWVSSYTDLWMMVVGAAFILFVIFVPGGLAGLFRSMVDRAARWTATRTTHEWKEGLENGRSL</sequence>
<dbReference type="Proteomes" id="UP000748108">
    <property type="component" value="Unassembled WGS sequence"/>
</dbReference>
<dbReference type="PANTHER" id="PTHR30482:SF17">
    <property type="entry name" value="ABC TRANSPORTER ATP-BINDING PROTEIN"/>
    <property type="match status" value="1"/>
</dbReference>
<dbReference type="CDD" id="cd06581">
    <property type="entry name" value="TM_PBP1_LivM_like"/>
    <property type="match status" value="1"/>
</dbReference>
<evidence type="ECO:0000313" key="8">
    <source>
        <dbReference type="Proteomes" id="UP000748108"/>
    </source>
</evidence>
<dbReference type="PANTHER" id="PTHR30482">
    <property type="entry name" value="HIGH-AFFINITY BRANCHED-CHAIN AMINO ACID TRANSPORT SYSTEM PERMEASE"/>
    <property type="match status" value="1"/>
</dbReference>
<feature type="transmembrane region" description="Helical" evidence="6">
    <location>
        <begin position="63"/>
        <end position="79"/>
    </location>
</feature>
<organism evidence="7 8">
    <name type="scientific">Hydrogenibacillus schlegelii</name>
    <name type="common">Bacillus schlegelii</name>
    <dbReference type="NCBI Taxonomy" id="1484"/>
    <lineage>
        <taxon>Bacteria</taxon>
        <taxon>Bacillati</taxon>
        <taxon>Bacillota</taxon>
        <taxon>Bacilli</taxon>
        <taxon>Bacillales</taxon>
        <taxon>Bacillales Family X. Incertae Sedis</taxon>
        <taxon>Hydrogenibacillus</taxon>
    </lineage>
</organism>
<reference evidence="7" key="1">
    <citation type="journal article" date="2021" name="Microbiology">
        <title>Metagenomic Analysis of the Microbial Community in the Underground Coal Fire Area (Kemerovo Region, Russia) Revealed Predominance of Thermophilic Members of the Phyla Deinococcus-thermus, Aquificae, and Firmicutes.</title>
        <authorList>
            <person name="Kadnikov V."/>
            <person name="Mardanov A.V."/>
            <person name="Beletsky A.V."/>
            <person name="Karnachuk O.V."/>
            <person name="Ravin N.V."/>
        </authorList>
    </citation>
    <scope>NUCLEOTIDE SEQUENCE</scope>
    <source>
        <strain evidence="7">RBS10-49</strain>
    </source>
</reference>
<accession>A0A947GB81</accession>
<proteinExistence type="predicted"/>
<protein>
    <submittedName>
        <fullName evidence="7">Branched-chain amino acid ABC transporter permease</fullName>
    </submittedName>
</protein>
<dbReference type="Pfam" id="PF02653">
    <property type="entry name" value="BPD_transp_2"/>
    <property type="match status" value="1"/>
</dbReference>
<comment type="caution">
    <text evidence="7">The sequence shown here is derived from an EMBL/GenBank/DDBJ whole genome shotgun (WGS) entry which is preliminary data.</text>
</comment>
<keyword evidence="2" id="KW-1003">Cell membrane</keyword>
<evidence type="ECO:0000256" key="3">
    <source>
        <dbReference type="ARBA" id="ARBA00022692"/>
    </source>
</evidence>
<keyword evidence="5 6" id="KW-0472">Membrane</keyword>
<feature type="transmembrane region" description="Helical" evidence="6">
    <location>
        <begin position="247"/>
        <end position="270"/>
    </location>
</feature>
<dbReference type="InterPro" id="IPR043428">
    <property type="entry name" value="LivM-like"/>
</dbReference>
<dbReference type="GO" id="GO:0015658">
    <property type="term" value="F:branched-chain amino acid transmembrane transporter activity"/>
    <property type="evidence" value="ECO:0007669"/>
    <property type="project" value="InterPro"/>
</dbReference>
<dbReference type="InterPro" id="IPR001851">
    <property type="entry name" value="ABC_transp_permease"/>
</dbReference>
<evidence type="ECO:0000256" key="1">
    <source>
        <dbReference type="ARBA" id="ARBA00004651"/>
    </source>
</evidence>
<keyword evidence="4 6" id="KW-1133">Transmembrane helix</keyword>
<gene>
    <name evidence="7" type="ORF">KM312_04350</name>
</gene>
<feature type="transmembrane region" description="Helical" evidence="6">
    <location>
        <begin position="38"/>
        <end position="56"/>
    </location>
</feature>
<feature type="transmembrane region" description="Helical" evidence="6">
    <location>
        <begin position="206"/>
        <end position="227"/>
    </location>
</feature>
<dbReference type="GO" id="GO:0005886">
    <property type="term" value="C:plasma membrane"/>
    <property type="evidence" value="ECO:0007669"/>
    <property type="project" value="UniProtKB-SubCell"/>
</dbReference>
<evidence type="ECO:0000313" key="7">
    <source>
        <dbReference type="EMBL" id="MBT9281874.1"/>
    </source>
</evidence>